<evidence type="ECO:0000313" key="10">
    <source>
        <dbReference type="EMBL" id="KAK9825172.1"/>
    </source>
</evidence>
<keyword evidence="4 8" id="KW-0186">Copper</keyword>
<name>A0AAW1QUK0_9CHLO</name>
<evidence type="ECO:0000256" key="5">
    <source>
        <dbReference type="ARBA" id="ARBA00023128"/>
    </source>
</evidence>
<dbReference type="EMBL" id="JALJOU010000076">
    <property type="protein sequence ID" value="KAK9825172.1"/>
    <property type="molecule type" value="Genomic_DNA"/>
</dbReference>
<evidence type="ECO:0008006" key="12">
    <source>
        <dbReference type="Google" id="ProtNLM"/>
    </source>
</evidence>
<dbReference type="GO" id="GO:0016531">
    <property type="term" value="F:copper chaperone activity"/>
    <property type="evidence" value="ECO:0007669"/>
    <property type="project" value="InterPro"/>
</dbReference>
<dbReference type="SUPFAM" id="SSF47072">
    <property type="entry name" value="Cysteine alpha-hairpin motif"/>
    <property type="match status" value="1"/>
</dbReference>
<dbReference type="InterPro" id="IPR009069">
    <property type="entry name" value="Cys_alpha_HP_mot_SF"/>
</dbReference>
<keyword evidence="11" id="KW-1185">Reference proteome</keyword>
<keyword evidence="3 8" id="KW-0479">Metal-binding</keyword>
<feature type="binding site" evidence="8">
    <location>
        <position position="38"/>
    </location>
    <ligand>
        <name>Cu cation</name>
        <dbReference type="ChEBI" id="CHEBI:23378"/>
    </ligand>
</feature>
<proteinExistence type="inferred from homology"/>
<dbReference type="PANTHER" id="PTHR31742">
    <property type="entry name" value="RPA-INTERACTING PROTEIN RPAIN"/>
    <property type="match status" value="1"/>
</dbReference>
<sequence length="263" mass="27776">MGWLSWPQSKPEEPPASAASPKAEKPPAAALAPKKKICCACPETKSARDECVTLHGLEAAACQQLIEAHKQPAPRPPPTSLRRDWRERLRADCLCRVQADRAGLLKRLRQSAGSGGSPDGDASLHAVLSGIPVGEDWAEALWDVPGPPVDARQAFQQRVARAKGVQAGMFELEDDELEALLADMEAALVEAAARHEADALAAAEDADLAGLVESFQATLLDSPHVPCPVCQAGALRQHSFSVLCSGCGLRLNLAGEGVGLEHA</sequence>
<dbReference type="PANTHER" id="PTHR31742:SF1">
    <property type="entry name" value="RPA-INTERACTING PROTEIN"/>
    <property type="match status" value="1"/>
</dbReference>
<feature type="compositionally biased region" description="Low complexity" evidence="9">
    <location>
        <begin position="15"/>
        <end position="32"/>
    </location>
</feature>
<evidence type="ECO:0000256" key="2">
    <source>
        <dbReference type="ARBA" id="ARBA00009241"/>
    </source>
</evidence>
<dbReference type="InterPro" id="IPR007745">
    <property type="entry name" value="Cyt_c_oxidase_Cu-chaperone"/>
</dbReference>
<dbReference type="Proteomes" id="UP001445335">
    <property type="component" value="Unassembled WGS sequence"/>
</dbReference>
<evidence type="ECO:0000256" key="1">
    <source>
        <dbReference type="ARBA" id="ARBA00004569"/>
    </source>
</evidence>
<dbReference type="Gene3D" id="1.10.287.1130">
    <property type="entry name" value="CytochromE C oxidase copper chaperone"/>
    <property type="match status" value="1"/>
</dbReference>
<evidence type="ECO:0000256" key="8">
    <source>
        <dbReference type="PIRSR" id="PIRSR607745-1"/>
    </source>
</evidence>
<keyword evidence="7" id="KW-0143">Chaperone</keyword>
<keyword evidence="5" id="KW-0496">Mitochondrion</keyword>
<evidence type="ECO:0000256" key="4">
    <source>
        <dbReference type="ARBA" id="ARBA00023008"/>
    </source>
</evidence>
<comment type="caution">
    <text evidence="10">The sequence shown here is derived from an EMBL/GenBank/DDBJ whole genome shotgun (WGS) entry which is preliminary data.</text>
</comment>
<dbReference type="GO" id="GO:0005758">
    <property type="term" value="C:mitochondrial intermembrane space"/>
    <property type="evidence" value="ECO:0007669"/>
    <property type="project" value="UniProtKB-SubCell"/>
</dbReference>
<dbReference type="Pfam" id="PF05051">
    <property type="entry name" value="COX17"/>
    <property type="match status" value="1"/>
</dbReference>
<evidence type="ECO:0000256" key="7">
    <source>
        <dbReference type="ARBA" id="ARBA00023186"/>
    </source>
</evidence>
<feature type="binding site" evidence="8">
    <location>
        <position position="39"/>
    </location>
    <ligand>
        <name>Cu cation</name>
        <dbReference type="ChEBI" id="CHEBI:23378"/>
    </ligand>
</feature>
<dbReference type="InterPro" id="IPR028156">
    <property type="entry name" value="RIP"/>
</dbReference>
<comment type="similarity">
    <text evidence="2">Belongs to the COX17 family.</text>
</comment>
<dbReference type="AlphaFoldDB" id="A0AAW1QUK0"/>
<dbReference type="GO" id="GO:0006606">
    <property type="term" value="P:protein import into nucleus"/>
    <property type="evidence" value="ECO:0007669"/>
    <property type="project" value="TreeGrafter"/>
</dbReference>
<evidence type="ECO:0000256" key="6">
    <source>
        <dbReference type="ARBA" id="ARBA00023157"/>
    </source>
</evidence>
<comment type="subcellular location">
    <subcellularLocation>
        <location evidence="1">Mitochondrion intermembrane space</location>
    </subcellularLocation>
</comment>
<accession>A0AAW1QUK0</accession>
<keyword evidence="6" id="KW-1015">Disulfide bond</keyword>
<reference evidence="10 11" key="1">
    <citation type="journal article" date="2024" name="Nat. Commun.">
        <title>Phylogenomics reveals the evolutionary origins of lichenization in chlorophyte algae.</title>
        <authorList>
            <person name="Puginier C."/>
            <person name="Libourel C."/>
            <person name="Otte J."/>
            <person name="Skaloud P."/>
            <person name="Haon M."/>
            <person name="Grisel S."/>
            <person name="Petersen M."/>
            <person name="Berrin J.G."/>
            <person name="Delaux P.M."/>
            <person name="Dal Grande F."/>
            <person name="Keller J."/>
        </authorList>
    </citation>
    <scope>NUCLEOTIDE SEQUENCE [LARGE SCALE GENOMIC DNA]</scope>
    <source>
        <strain evidence="10 11">SAG 245.80</strain>
    </source>
</reference>
<feature type="region of interest" description="Disordered" evidence="9">
    <location>
        <begin position="1"/>
        <end position="33"/>
    </location>
</feature>
<organism evidence="10 11">
    <name type="scientific">Elliptochloris bilobata</name>
    <dbReference type="NCBI Taxonomy" id="381761"/>
    <lineage>
        <taxon>Eukaryota</taxon>
        <taxon>Viridiplantae</taxon>
        <taxon>Chlorophyta</taxon>
        <taxon>core chlorophytes</taxon>
        <taxon>Trebouxiophyceae</taxon>
        <taxon>Trebouxiophyceae incertae sedis</taxon>
        <taxon>Elliptochloris clade</taxon>
        <taxon>Elliptochloris</taxon>
    </lineage>
</organism>
<evidence type="ECO:0000256" key="3">
    <source>
        <dbReference type="ARBA" id="ARBA00022723"/>
    </source>
</evidence>
<dbReference type="GO" id="GO:0005634">
    <property type="term" value="C:nucleus"/>
    <property type="evidence" value="ECO:0007669"/>
    <property type="project" value="TreeGrafter"/>
</dbReference>
<gene>
    <name evidence="10" type="ORF">WJX81_001840</name>
</gene>
<evidence type="ECO:0000313" key="11">
    <source>
        <dbReference type="Proteomes" id="UP001445335"/>
    </source>
</evidence>
<protein>
    <recommendedName>
        <fullName evidence="12">RPA-interacting protein C-terminal domain-containing protein</fullName>
    </recommendedName>
</protein>
<dbReference type="GO" id="GO:0005507">
    <property type="term" value="F:copper ion binding"/>
    <property type="evidence" value="ECO:0007669"/>
    <property type="project" value="InterPro"/>
</dbReference>
<evidence type="ECO:0000256" key="9">
    <source>
        <dbReference type="SAM" id="MobiDB-lite"/>
    </source>
</evidence>